<keyword evidence="3" id="KW-1185">Reference proteome</keyword>
<gene>
    <name evidence="2" type="ORF">GCM10007853_03540</name>
</gene>
<evidence type="ECO:0000256" key="1">
    <source>
        <dbReference type="SAM" id="Coils"/>
    </source>
</evidence>
<evidence type="ECO:0008006" key="4">
    <source>
        <dbReference type="Google" id="ProtNLM"/>
    </source>
</evidence>
<organism evidence="2 3">
    <name type="scientific">Algimonas ampicilliniresistens</name>
    <dbReference type="NCBI Taxonomy" id="1298735"/>
    <lineage>
        <taxon>Bacteria</taxon>
        <taxon>Pseudomonadati</taxon>
        <taxon>Pseudomonadota</taxon>
        <taxon>Alphaproteobacteria</taxon>
        <taxon>Maricaulales</taxon>
        <taxon>Robiginitomaculaceae</taxon>
        <taxon>Algimonas</taxon>
    </lineage>
</organism>
<name>A0ABQ5V5W7_9PROT</name>
<keyword evidence="1" id="KW-0175">Coiled coil</keyword>
<reference evidence="2" key="2">
    <citation type="submission" date="2023-01" db="EMBL/GenBank/DDBJ databases">
        <title>Draft genome sequence of Algimonas ampicilliniresistens strain NBRC 108219.</title>
        <authorList>
            <person name="Sun Q."/>
            <person name="Mori K."/>
        </authorList>
    </citation>
    <scope>NUCLEOTIDE SEQUENCE</scope>
    <source>
        <strain evidence="2">NBRC 108219</strain>
    </source>
</reference>
<reference evidence="2" key="1">
    <citation type="journal article" date="2014" name="Int. J. Syst. Evol. Microbiol.">
        <title>Complete genome of a new Firmicutes species belonging to the dominant human colonic microbiota ('Ruminococcus bicirculans') reveals two chromosomes and a selective capacity to utilize plant glucans.</title>
        <authorList>
            <consortium name="NISC Comparative Sequencing Program"/>
            <person name="Wegmann U."/>
            <person name="Louis P."/>
            <person name="Goesmann A."/>
            <person name="Henrissat B."/>
            <person name="Duncan S.H."/>
            <person name="Flint H.J."/>
        </authorList>
    </citation>
    <scope>NUCLEOTIDE SEQUENCE</scope>
    <source>
        <strain evidence="2">NBRC 108219</strain>
    </source>
</reference>
<sequence>MNGVQEMRQVTAGLFTTTALAALILSGCASGPYVQPDIPRPGMQFSNDADRKALGKKLGVEFQSGSTNVETKPISYQAADQYGRFLIDAYNNALQASAQKRRGANLGSIWGGLVALGLEATDNGGDTALITGLSASGLGISSRVLISPSHEAAYSLGARQVICVLSAATDNRPQGTEFDRIEKMKAILSEYQQEYNDVVDSFRSEFSDLIYDATDDASGVIDQAIRDSEATAKRRSTQDKPVEPEIPISARESLLESFVSQIEAIRATNNIPQPDASLAADRAKSEVDALLQDYDRLGAQLFNRIETVRMQVNDAVRRTQPDLIQLNDNLRASVDGGLAFADLSTVKPKSMTQPAPLDVNNTDPNVGVTLWSSGDGELNQLKSELDSITDDLTKARNEDFARIITLRNKINATVKELEDDIKALGGQTVLTFPDNAFAACTGAKIDAIDRAPAIAINPGSFALAEGYEGGTVNTEITGGAAPYFVKDRPDGVSVNGSILSVTLEKNDIKPGGQDQQFIITDTLGKATIFTIKQPPKLANSAGGPTVPAAPNPASIGNEDDTDVLLSGDRVTAVQTALQSADSGQLISRLDIDEVNTYLSETDADGNPANNFVDSRFGPVTRWVVQGYIDDLLDQDANAVSQASCEATDAILTEINDHSLDNNFLVYSQDAIGLMKKQDVDEGLLSLAACLLKVPEAAE</sequence>
<evidence type="ECO:0000313" key="2">
    <source>
        <dbReference type="EMBL" id="GLQ22480.1"/>
    </source>
</evidence>
<proteinExistence type="predicted"/>
<dbReference type="Proteomes" id="UP001161391">
    <property type="component" value="Unassembled WGS sequence"/>
</dbReference>
<protein>
    <recommendedName>
        <fullName evidence="4">Secreted protein</fullName>
    </recommendedName>
</protein>
<comment type="caution">
    <text evidence="2">The sequence shown here is derived from an EMBL/GenBank/DDBJ whole genome shotgun (WGS) entry which is preliminary data.</text>
</comment>
<accession>A0ABQ5V5W7</accession>
<dbReference type="EMBL" id="BSNK01000001">
    <property type="protein sequence ID" value="GLQ22480.1"/>
    <property type="molecule type" value="Genomic_DNA"/>
</dbReference>
<evidence type="ECO:0000313" key="3">
    <source>
        <dbReference type="Proteomes" id="UP001161391"/>
    </source>
</evidence>
<feature type="coiled-coil region" evidence="1">
    <location>
        <begin position="378"/>
        <end position="427"/>
    </location>
</feature>